<dbReference type="EMBL" id="AZGI01000047">
    <property type="protein sequence ID" value="KRM38492.1"/>
    <property type="molecule type" value="Genomic_DNA"/>
</dbReference>
<evidence type="ECO:0000259" key="5">
    <source>
        <dbReference type="PROSITE" id="PS50931"/>
    </source>
</evidence>
<dbReference type="PRINTS" id="PR00039">
    <property type="entry name" value="HTHLYSR"/>
</dbReference>
<dbReference type="GO" id="GO:0000976">
    <property type="term" value="F:transcription cis-regulatory region binding"/>
    <property type="evidence" value="ECO:0007669"/>
    <property type="project" value="TreeGrafter"/>
</dbReference>
<dbReference type="OrthoDB" id="79118at2"/>
<dbReference type="STRING" id="1423754.FC39_GL001262"/>
<keyword evidence="2" id="KW-0805">Transcription regulation</keyword>
<dbReference type="AlphaFoldDB" id="A0A0R1YHG5"/>
<dbReference type="Proteomes" id="UP000051223">
    <property type="component" value="Unassembled WGS sequence"/>
</dbReference>
<dbReference type="InterPro" id="IPR036388">
    <property type="entry name" value="WH-like_DNA-bd_sf"/>
</dbReference>
<dbReference type="InterPro" id="IPR036390">
    <property type="entry name" value="WH_DNA-bd_sf"/>
</dbReference>
<dbReference type="SUPFAM" id="SSF46785">
    <property type="entry name" value="Winged helix' DNA-binding domain"/>
    <property type="match status" value="1"/>
</dbReference>
<sequence length="288" mass="32859">MIDNYLLEELVAFAKEGTLAKASEKLGLSQPAITRGTKKIESELGIKIFDRTPNKITLNKTGEYAAERAEYVLKVNRDYITEVKNFDNSNKEITMASIAPGPVMLINSLKQENLKINDNLIKKENLGDLLLQNQYTCIISNEPIDNSKIESDYLGMETLTVHLNEFSNLASKPSVTFNELKGLSFLVLSDIGIWKDIIQKEIPEAKFLYQNQLESFNEIKNYSVFPFFTTNISKLNPIADEELTRDRIAVKISDSVATQSFYANYLRTNKKRLEPVIEEWQDAWEKVD</sequence>
<dbReference type="Pfam" id="PF00126">
    <property type="entry name" value="HTH_1"/>
    <property type="match status" value="1"/>
</dbReference>
<dbReference type="PANTHER" id="PTHR30126:SF40">
    <property type="entry name" value="HTH-TYPE TRANSCRIPTIONAL REGULATOR GLTR"/>
    <property type="match status" value="1"/>
</dbReference>
<name>A0A0R1YHG5_9LACO</name>
<comment type="caution">
    <text evidence="6">The sequence shown here is derived from an EMBL/GenBank/DDBJ whole genome shotgun (WGS) entry which is preliminary data.</text>
</comment>
<dbReference type="RefSeq" id="WP_025080793.1">
    <property type="nucleotide sequence ID" value="NZ_AZGI01000047.1"/>
</dbReference>
<evidence type="ECO:0000256" key="1">
    <source>
        <dbReference type="ARBA" id="ARBA00009437"/>
    </source>
</evidence>
<dbReference type="InterPro" id="IPR000847">
    <property type="entry name" value="LysR_HTH_N"/>
</dbReference>
<protein>
    <submittedName>
        <fullName evidence="6">Transcriptional regulator</fullName>
    </submittedName>
</protein>
<evidence type="ECO:0000313" key="7">
    <source>
        <dbReference type="Proteomes" id="UP000051223"/>
    </source>
</evidence>
<dbReference type="PANTHER" id="PTHR30126">
    <property type="entry name" value="HTH-TYPE TRANSCRIPTIONAL REGULATOR"/>
    <property type="match status" value="1"/>
</dbReference>
<keyword evidence="4" id="KW-0804">Transcription</keyword>
<evidence type="ECO:0000256" key="2">
    <source>
        <dbReference type="ARBA" id="ARBA00023015"/>
    </source>
</evidence>
<organism evidence="6 7">
    <name type="scientific">Lactobacillus hamsteri DSM 5661 = JCM 6256</name>
    <dbReference type="NCBI Taxonomy" id="1423754"/>
    <lineage>
        <taxon>Bacteria</taxon>
        <taxon>Bacillati</taxon>
        <taxon>Bacillota</taxon>
        <taxon>Bacilli</taxon>
        <taxon>Lactobacillales</taxon>
        <taxon>Lactobacillaceae</taxon>
        <taxon>Lactobacillus</taxon>
    </lineage>
</organism>
<feature type="domain" description="HTH lysR-type" evidence="5">
    <location>
        <begin position="2"/>
        <end position="59"/>
    </location>
</feature>
<dbReference type="Gene3D" id="1.10.10.10">
    <property type="entry name" value="Winged helix-like DNA-binding domain superfamily/Winged helix DNA-binding domain"/>
    <property type="match status" value="1"/>
</dbReference>
<evidence type="ECO:0000313" key="6">
    <source>
        <dbReference type="EMBL" id="KRM38492.1"/>
    </source>
</evidence>
<accession>A0A0R1YHG5</accession>
<dbReference type="eggNOG" id="COG0583">
    <property type="taxonomic scope" value="Bacteria"/>
</dbReference>
<gene>
    <name evidence="6" type="ORF">FC39_GL001262</name>
</gene>
<proteinExistence type="inferred from homology"/>
<dbReference type="PATRIC" id="fig|1423754.3.peg.1300"/>
<evidence type="ECO:0000256" key="3">
    <source>
        <dbReference type="ARBA" id="ARBA00023125"/>
    </source>
</evidence>
<keyword evidence="3" id="KW-0238">DNA-binding</keyword>
<comment type="similarity">
    <text evidence="1">Belongs to the LysR transcriptional regulatory family.</text>
</comment>
<dbReference type="GO" id="GO:0003700">
    <property type="term" value="F:DNA-binding transcription factor activity"/>
    <property type="evidence" value="ECO:0007669"/>
    <property type="project" value="InterPro"/>
</dbReference>
<dbReference type="PROSITE" id="PS50931">
    <property type="entry name" value="HTH_LYSR"/>
    <property type="match status" value="1"/>
</dbReference>
<evidence type="ECO:0000256" key="4">
    <source>
        <dbReference type="ARBA" id="ARBA00023163"/>
    </source>
</evidence>
<reference evidence="6 7" key="1">
    <citation type="journal article" date="2015" name="Genome Announc.">
        <title>Expanding the biotechnology potential of lactobacilli through comparative genomics of 213 strains and associated genera.</title>
        <authorList>
            <person name="Sun Z."/>
            <person name="Harris H.M."/>
            <person name="McCann A."/>
            <person name="Guo C."/>
            <person name="Argimon S."/>
            <person name="Zhang W."/>
            <person name="Yang X."/>
            <person name="Jeffery I.B."/>
            <person name="Cooney J.C."/>
            <person name="Kagawa T.F."/>
            <person name="Liu W."/>
            <person name="Song Y."/>
            <person name="Salvetti E."/>
            <person name="Wrobel A."/>
            <person name="Rasinkangas P."/>
            <person name="Parkhill J."/>
            <person name="Rea M.C."/>
            <person name="O'Sullivan O."/>
            <person name="Ritari J."/>
            <person name="Douillard F.P."/>
            <person name="Paul Ross R."/>
            <person name="Yang R."/>
            <person name="Briner A.E."/>
            <person name="Felis G.E."/>
            <person name="de Vos W.M."/>
            <person name="Barrangou R."/>
            <person name="Klaenhammer T.R."/>
            <person name="Caufield P.W."/>
            <person name="Cui Y."/>
            <person name="Zhang H."/>
            <person name="O'Toole P.W."/>
        </authorList>
    </citation>
    <scope>NUCLEOTIDE SEQUENCE [LARGE SCALE GENOMIC DNA]</scope>
    <source>
        <strain evidence="6 7">DSM 5661</strain>
    </source>
</reference>
<keyword evidence="7" id="KW-1185">Reference proteome</keyword>